<name>A0AAU6PVF2_9GAMM</name>
<evidence type="ECO:0000256" key="8">
    <source>
        <dbReference type="ARBA" id="ARBA00023125"/>
    </source>
</evidence>
<dbReference type="Pfam" id="PF00309">
    <property type="entry name" value="Sigma54_AID"/>
    <property type="match status" value="1"/>
</dbReference>
<dbReference type="InterPro" id="IPR000394">
    <property type="entry name" value="RNA_pol_sigma_54"/>
</dbReference>
<dbReference type="NCBIfam" id="TIGR02395">
    <property type="entry name" value="rpoN_sigma"/>
    <property type="match status" value="1"/>
</dbReference>
<dbReference type="PROSITE" id="PS00717">
    <property type="entry name" value="SIGMA54_1"/>
    <property type="match status" value="1"/>
</dbReference>
<sequence length="581" mass="64906">MISTSFNLGFNLSTTQKLTPQMQQAIKLLQLSSLELEQEVQMKLDSNPLLERVEDDDIDAEDFNSIEELTRLELDAEAQKEVYDPYNDDYGLEYQEGATEDVFSELDGDGLGNLGDLNDLNDLNENALDDTNKAEGDIEQNQALISITTTADNDLKAEASNLDTSLGELPIDTEWDDIYTHSPTGLAAPDTQGMSDYQGATSVSLQDHIRWQLTFSKLSSVQSLIADYLIDALDDHGFIQIDMAELKDSFDEMASFYQWQQKIELEHIQQVIELIQSCEPLGVGARNLAESLQIQLRALDENTPYMRQALRLLDEHQLLVSNNIKELMSRTGLKNNEISPALELIRTLNAAPGLAFSKAQPDYGSTPEVYDIPDVIVQLVHNQGGGEAVWKVELNPETLPKLRINQQYASLVKRGDDSPDNVYLRDNLMDARLFIRSIEERNHNLLKVATCIIKMQQDFLLQGATAMKPLILKEVAEEVGLHESTVSRLTTSKSILTPQGLFSLKHFFSSHVSSDQGDVSSTAISAMIEALIDAEDPKKPLSDSAIKQHLQQQGIDIARRTVAKYREAMNIGSSTQRKLKF</sequence>
<dbReference type="RefSeq" id="WP_338412465.1">
    <property type="nucleotide sequence ID" value="NZ_CP093310.2"/>
</dbReference>
<evidence type="ECO:0000313" key="12">
    <source>
        <dbReference type="EMBL" id="WXX24435.1"/>
    </source>
</evidence>
<dbReference type="InterPro" id="IPR007046">
    <property type="entry name" value="RNA_pol_sigma_54_core-bd"/>
</dbReference>
<comment type="similarity">
    <text evidence="1">Belongs to the sigma-54 factor family.</text>
</comment>
<evidence type="ECO:0000313" key="13">
    <source>
        <dbReference type="Proteomes" id="UP000829560"/>
    </source>
</evidence>
<dbReference type="EMBL" id="CP093310">
    <property type="protein sequence ID" value="WXX24435.1"/>
    <property type="molecule type" value="Genomic_DNA"/>
</dbReference>
<protein>
    <recommendedName>
        <fullName evidence="2">RNA polymerase sigma-54 factor</fullName>
    </recommendedName>
</protein>
<evidence type="ECO:0000256" key="6">
    <source>
        <dbReference type="ARBA" id="ARBA00023015"/>
    </source>
</evidence>
<keyword evidence="8" id="KW-0238">DNA-binding</keyword>
<dbReference type="GO" id="GO:0003677">
    <property type="term" value="F:DNA binding"/>
    <property type="evidence" value="ECO:0007669"/>
    <property type="project" value="UniProtKB-KW"/>
</dbReference>
<gene>
    <name evidence="12" type="primary">rpoN</name>
    <name evidence="12" type="ORF">MN210_02340</name>
</gene>
<dbReference type="PRINTS" id="PR00045">
    <property type="entry name" value="SIGMA54FCT"/>
</dbReference>
<evidence type="ECO:0000256" key="9">
    <source>
        <dbReference type="ARBA" id="ARBA00023163"/>
    </source>
</evidence>
<dbReference type="PROSITE" id="PS00718">
    <property type="entry name" value="SIGMA54_2"/>
    <property type="match status" value="1"/>
</dbReference>
<dbReference type="Gene3D" id="1.10.10.1330">
    <property type="entry name" value="RNA polymerase sigma-54 factor, core-binding domain"/>
    <property type="match status" value="1"/>
</dbReference>
<dbReference type="PANTHER" id="PTHR32248">
    <property type="entry name" value="RNA POLYMERASE SIGMA-54 FACTOR"/>
    <property type="match status" value="1"/>
</dbReference>
<reference evidence="12" key="1">
    <citation type="submission" date="2024-03" db="EMBL/GenBank/DDBJ databases">
        <title>Psychrobacter raelis sp. nov. isolated from a dog with peritonitis.</title>
        <authorList>
            <person name="Schiavone A."/>
            <person name="Manzulli V."/>
            <person name="Camarda A."/>
            <person name="Cafiero M.A."/>
            <person name="Vasco I."/>
            <person name="Marino L."/>
            <person name="Pennuzzi G."/>
            <person name="Serrecchia L."/>
            <person name="Galante D."/>
            <person name="Pugliese N."/>
        </authorList>
    </citation>
    <scope>NUCLEOTIDE SEQUENCE</scope>
    <source>
        <strain evidence="12">PraFG1</strain>
    </source>
</reference>
<dbReference type="GO" id="GO:0000428">
    <property type="term" value="C:DNA-directed RNA polymerase complex"/>
    <property type="evidence" value="ECO:0007669"/>
    <property type="project" value="UniProtKB-KW"/>
</dbReference>
<dbReference type="InterPro" id="IPR007634">
    <property type="entry name" value="RNA_pol_sigma_54_DNA-bd"/>
</dbReference>
<dbReference type="Pfam" id="PF04552">
    <property type="entry name" value="Sigma54_DBD"/>
    <property type="match status" value="1"/>
</dbReference>
<evidence type="ECO:0000256" key="1">
    <source>
        <dbReference type="ARBA" id="ARBA00008798"/>
    </source>
</evidence>
<dbReference type="GO" id="GO:0006352">
    <property type="term" value="P:DNA-templated transcription initiation"/>
    <property type="evidence" value="ECO:0007669"/>
    <property type="project" value="InterPro"/>
</dbReference>
<proteinExistence type="inferred from homology"/>
<feature type="domain" description="RNA polymerase sigma factor 54 core-binding" evidence="11">
    <location>
        <begin position="201"/>
        <end position="408"/>
    </location>
</feature>
<dbReference type="GO" id="GO:0016987">
    <property type="term" value="F:sigma factor activity"/>
    <property type="evidence" value="ECO:0007669"/>
    <property type="project" value="UniProtKB-KW"/>
</dbReference>
<evidence type="ECO:0000256" key="3">
    <source>
        <dbReference type="ARBA" id="ARBA00022478"/>
    </source>
</evidence>
<keyword evidence="5" id="KW-0548">Nucleotidyltransferase</keyword>
<keyword evidence="7" id="KW-0731">Sigma factor</keyword>
<dbReference type="KEGG" id="prae:MN210_02340"/>
<dbReference type="PANTHER" id="PTHR32248:SF4">
    <property type="entry name" value="RNA POLYMERASE SIGMA-54 FACTOR"/>
    <property type="match status" value="1"/>
</dbReference>
<keyword evidence="6" id="KW-0805">Transcription regulation</keyword>
<evidence type="ECO:0000259" key="10">
    <source>
        <dbReference type="Pfam" id="PF04552"/>
    </source>
</evidence>
<dbReference type="GO" id="GO:0001216">
    <property type="term" value="F:DNA-binding transcription activator activity"/>
    <property type="evidence" value="ECO:0007669"/>
    <property type="project" value="InterPro"/>
</dbReference>
<keyword evidence="9" id="KW-0804">Transcription</keyword>
<keyword evidence="3" id="KW-0240">DNA-directed RNA polymerase</keyword>
<evidence type="ECO:0000256" key="2">
    <source>
        <dbReference type="ARBA" id="ARBA00019942"/>
    </source>
</evidence>
<dbReference type="Proteomes" id="UP000829560">
    <property type="component" value="Chromosome"/>
</dbReference>
<dbReference type="InterPro" id="IPR038709">
    <property type="entry name" value="RpoN_core-bd_sf"/>
</dbReference>
<evidence type="ECO:0000256" key="7">
    <source>
        <dbReference type="ARBA" id="ARBA00023082"/>
    </source>
</evidence>
<dbReference type="PROSITE" id="PS50044">
    <property type="entry name" value="SIGMA54_3"/>
    <property type="match status" value="1"/>
</dbReference>
<organism evidence="12 13">
    <name type="scientific">Psychrobacter raelei</name>
    <dbReference type="NCBI Taxonomy" id="2565531"/>
    <lineage>
        <taxon>Bacteria</taxon>
        <taxon>Pseudomonadati</taxon>
        <taxon>Pseudomonadota</taxon>
        <taxon>Gammaproteobacteria</taxon>
        <taxon>Moraxellales</taxon>
        <taxon>Moraxellaceae</taxon>
        <taxon>Psychrobacter</taxon>
    </lineage>
</organism>
<keyword evidence="13" id="KW-1185">Reference proteome</keyword>
<evidence type="ECO:0000259" key="11">
    <source>
        <dbReference type="Pfam" id="PF04963"/>
    </source>
</evidence>
<dbReference type="Gene3D" id="1.10.10.60">
    <property type="entry name" value="Homeodomain-like"/>
    <property type="match status" value="1"/>
</dbReference>
<evidence type="ECO:0000256" key="5">
    <source>
        <dbReference type="ARBA" id="ARBA00022695"/>
    </source>
</evidence>
<feature type="domain" description="RNA polymerase sigma factor 54 DNA-binding" evidence="10">
    <location>
        <begin position="423"/>
        <end position="578"/>
    </location>
</feature>
<dbReference type="PIRSF" id="PIRSF000774">
    <property type="entry name" value="RpoN"/>
    <property type="match status" value="1"/>
</dbReference>
<evidence type="ECO:0000256" key="4">
    <source>
        <dbReference type="ARBA" id="ARBA00022679"/>
    </source>
</evidence>
<accession>A0AAU6PVF2</accession>
<keyword evidence="4" id="KW-0808">Transferase</keyword>
<dbReference type="Pfam" id="PF04963">
    <property type="entry name" value="Sigma54_CBD"/>
    <property type="match status" value="1"/>
</dbReference>
<dbReference type="AlphaFoldDB" id="A0AAU6PVF2"/>
<dbReference type="GO" id="GO:0016779">
    <property type="term" value="F:nucleotidyltransferase activity"/>
    <property type="evidence" value="ECO:0007669"/>
    <property type="project" value="UniProtKB-KW"/>
</dbReference>